<dbReference type="InterPro" id="IPR011419">
    <property type="entry name" value="ATP12_ATP_synth-F1-assembly"/>
</dbReference>
<keyword evidence="3" id="KW-0143">Chaperone</keyword>
<evidence type="ECO:0000313" key="5">
    <source>
        <dbReference type="Proteomes" id="UP000321062"/>
    </source>
</evidence>
<comment type="similarity">
    <text evidence="1">Belongs to the ATP12 family.</text>
</comment>
<dbReference type="InterPro" id="IPR042272">
    <property type="entry name" value="ATP12_ATP_synth-F1-assembly_N"/>
</dbReference>
<dbReference type="OrthoDB" id="9797825at2"/>
<sequence>MREFLEDAFQHRDDGYGRAQKHARQELPKRFYKETGVEVVEGGFSVTLDGRPTRTPGRVPVVVPVAGIATIMAEEWAAQGERVDAQSMPMVRLVNSALESGETMIPALREEVVKYAAGDLLLYRAETPRELVAEQEQVWDGALVTLARHYGVSFQPTIGILHQDQPPATLAKLAEALEGQGLLVLIALVSITGITGSGLLAMGLLERLFTPDQVWAAAHVDEDYQARQWGEDEEAQLRRAKRRVEFDTAVKLLELMRA</sequence>
<evidence type="ECO:0000256" key="1">
    <source>
        <dbReference type="ARBA" id="ARBA00008231"/>
    </source>
</evidence>
<dbReference type="Pfam" id="PF07542">
    <property type="entry name" value="ATP12"/>
    <property type="match status" value="1"/>
</dbReference>
<dbReference type="PANTHER" id="PTHR21013:SF10">
    <property type="entry name" value="ATP SYNTHASE MITOCHONDRIAL F1 COMPLEX ASSEMBLY FACTOR 2"/>
    <property type="match status" value="1"/>
</dbReference>
<reference evidence="4 5" key="1">
    <citation type="journal article" date="2015" name="Int. J. Syst. Evol. Microbiol.">
        <title>Youhaiella tibetensis gen. nov., sp. nov., isolated from subsurface sediment.</title>
        <authorList>
            <person name="Wang Y.X."/>
            <person name="Huang F.Q."/>
            <person name="Nogi Y."/>
            <person name="Pang S.J."/>
            <person name="Wang P.K."/>
            <person name="Lv J."/>
        </authorList>
    </citation>
    <scope>NUCLEOTIDE SEQUENCE [LARGE SCALE GENOMIC DNA]</scope>
    <source>
        <strain evidence="5">fig4</strain>
    </source>
</reference>
<keyword evidence="5" id="KW-1185">Reference proteome</keyword>
<organism evidence="4 5">
    <name type="scientific">Paradevosia tibetensis</name>
    <dbReference type="NCBI Taxonomy" id="1447062"/>
    <lineage>
        <taxon>Bacteria</taxon>
        <taxon>Pseudomonadati</taxon>
        <taxon>Pseudomonadota</taxon>
        <taxon>Alphaproteobacteria</taxon>
        <taxon>Hyphomicrobiales</taxon>
        <taxon>Devosiaceae</taxon>
        <taxon>Paradevosia</taxon>
    </lineage>
</organism>
<gene>
    <name evidence="4" type="ORF">FNA67_13165</name>
</gene>
<dbReference type="Gene3D" id="1.10.3580.10">
    <property type="entry name" value="ATP12 ATPase"/>
    <property type="match status" value="1"/>
</dbReference>
<dbReference type="SUPFAM" id="SSF160909">
    <property type="entry name" value="ATP12-like"/>
    <property type="match status" value="1"/>
</dbReference>
<proteinExistence type="inferred from homology"/>
<name>A0A5B9DPD4_9HYPH</name>
<dbReference type="RefSeq" id="WP_147656336.1">
    <property type="nucleotide sequence ID" value="NZ_BMFM01000001.1"/>
</dbReference>
<keyword evidence="2" id="KW-0809">Transit peptide</keyword>
<dbReference type="Gene3D" id="3.30.2180.10">
    <property type="entry name" value="ATP12-like"/>
    <property type="match status" value="1"/>
</dbReference>
<accession>A0A5B9DPD4</accession>
<dbReference type="PANTHER" id="PTHR21013">
    <property type="entry name" value="ATP SYNTHASE MITOCHONDRIAL F1 COMPLEX ASSEMBLY FACTOR 2/ATP12 PROTEIN, MITOCHONDRIAL PRECURSOR"/>
    <property type="match status" value="1"/>
</dbReference>
<evidence type="ECO:0000256" key="3">
    <source>
        <dbReference type="ARBA" id="ARBA00023186"/>
    </source>
</evidence>
<protein>
    <submittedName>
        <fullName evidence="4">ATPase</fullName>
    </submittedName>
</protein>
<evidence type="ECO:0000256" key="2">
    <source>
        <dbReference type="ARBA" id="ARBA00022946"/>
    </source>
</evidence>
<dbReference type="AlphaFoldDB" id="A0A5B9DPD4"/>
<dbReference type="GO" id="GO:0043461">
    <property type="term" value="P:proton-transporting ATP synthase complex assembly"/>
    <property type="evidence" value="ECO:0007669"/>
    <property type="project" value="InterPro"/>
</dbReference>
<dbReference type="InterPro" id="IPR023335">
    <property type="entry name" value="ATP12_ortho_dom_sf"/>
</dbReference>
<dbReference type="EMBL" id="CP041690">
    <property type="protein sequence ID" value="QEE21067.1"/>
    <property type="molecule type" value="Genomic_DNA"/>
</dbReference>
<evidence type="ECO:0000313" key="4">
    <source>
        <dbReference type="EMBL" id="QEE21067.1"/>
    </source>
</evidence>
<dbReference type="Proteomes" id="UP000321062">
    <property type="component" value="Chromosome"/>
</dbReference>
<dbReference type="KEGG" id="yti:FNA67_13165"/>